<dbReference type="Pfam" id="PF26013">
    <property type="entry name" value="DUF8004"/>
    <property type="match status" value="1"/>
</dbReference>
<feature type="compositionally biased region" description="Basic residues" evidence="1">
    <location>
        <begin position="1047"/>
        <end position="1057"/>
    </location>
</feature>
<accession>A0A9N9Z6C8</accession>
<feature type="region of interest" description="Disordered" evidence="1">
    <location>
        <begin position="1"/>
        <end position="303"/>
    </location>
</feature>
<feature type="region of interest" description="Disordered" evidence="1">
    <location>
        <begin position="976"/>
        <end position="1057"/>
    </location>
</feature>
<evidence type="ECO:0000313" key="4">
    <source>
        <dbReference type="Proteomes" id="UP000775872"/>
    </source>
</evidence>
<feature type="compositionally biased region" description="Polar residues" evidence="1">
    <location>
        <begin position="287"/>
        <end position="297"/>
    </location>
</feature>
<sequence length="1057" mass="116003">MPSSLSLSALRSASTTDLAHKQNPQSSPPRDKNRRKSVIDSRPPSSSRHIVNGDAPPPVPRQRPLQKSRTWGDRLSAFFPSLSANDADSAASNSSGSRKSSVKRAPPVNTSPPLPSRDRESVSPTDKGRNRPSPPPPVTTGFHDTNQSNVTLSSPQIMAPIPPSPELKRPTLATQEPAAKAGTQRISPPPLDPLQVDDLPKPGNINSSRRSSLEKAAANNQSSSTLHMLANESRGRRSVSAQAQSPAQATNRSSTFPIKHGSVPSPVDGASTSQSPSRGRMRRSWLTGGNRSRSTSVDGGKKGNKAYAWVMSDDTQAEYNTNFLRHGEKVPELWNESGNVLVYLYPRASGAGPSFKVMDFTISSSYVFNELIQASLDSSSSGRSRTRSFGGRHSLSAEDATRLRSPTQSPPIPDSPGDIKLYLPTATSENSNLALPGQASDAELDRLICIRNLFAFLTGQPLVATRQHPTVFHAFLQIAALLEEFGFCSEDGYTFGNAADLSFEFYVEQLQLADCRSSREKTVQAIVLGERMRSMDLYSEAFAHASGKWSAITALKLPVLGMVSKITRLQLEKAYLDLVQRQHNVNEHLEQFEFPSLFSGIANSTSSAELRQVGFATWRKSFARMRSFVLSYYKTTFGNWPPKASSSKNPFAESGLNRLVLKVLYSDMCALYDLLVDRTNLTSRVMDEVPAMSEDADKMLTSALRNIMSEFDRSRPPVLPPIPYDLPQLPSMTSIFEAYNNLGSKGQLKFDKKIKEHELILVLNKAYNYDTNRLKLPFLDQFKAFEVREARGKTQSEMADQRVGYWLFLYVVIQSLPMLVIDAPGVKFTEGTEYFLCEPPMGNPPWIEDRQVQKMWYEVAGGGGLVELSTDAVLFSVEATYHRSHCWLAAKSWEGVPGAEAPVFEEPALGALEPPPSFLGANEYYAPGPPSMGGTSTPPRSPSVVLRPRTLSPAGSRASHAFRSSIAIGLEPVPMQPPNVFGGHQRSSSSGPRPMSSALGMRSSHSVGNLAALNLQHQQQQQNKLESPTHEDSGATFDDILQDNNKKKQPAKKRFFF</sequence>
<feature type="compositionally biased region" description="Low complexity" evidence="1">
    <location>
        <begin position="379"/>
        <end position="394"/>
    </location>
</feature>
<organism evidence="3 4">
    <name type="scientific">Clonostachys solani</name>
    <dbReference type="NCBI Taxonomy" id="160281"/>
    <lineage>
        <taxon>Eukaryota</taxon>
        <taxon>Fungi</taxon>
        <taxon>Dikarya</taxon>
        <taxon>Ascomycota</taxon>
        <taxon>Pezizomycotina</taxon>
        <taxon>Sordariomycetes</taxon>
        <taxon>Hypocreomycetidae</taxon>
        <taxon>Hypocreales</taxon>
        <taxon>Bionectriaceae</taxon>
        <taxon>Clonostachys</taxon>
    </lineage>
</organism>
<dbReference type="OrthoDB" id="5300331at2759"/>
<name>A0A9N9Z6C8_9HYPO</name>
<feature type="compositionally biased region" description="Low complexity" evidence="1">
    <location>
        <begin position="986"/>
        <end position="997"/>
    </location>
</feature>
<feature type="compositionally biased region" description="Basic and acidic residues" evidence="1">
    <location>
        <begin position="116"/>
        <end position="129"/>
    </location>
</feature>
<feature type="domain" description="DUF8004" evidence="2">
    <location>
        <begin position="502"/>
        <end position="594"/>
    </location>
</feature>
<dbReference type="Proteomes" id="UP000775872">
    <property type="component" value="Unassembled WGS sequence"/>
</dbReference>
<evidence type="ECO:0000256" key="1">
    <source>
        <dbReference type="SAM" id="MobiDB-lite"/>
    </source>
</evidence>
<feature type="compositionally biased region" description="Low complexity" evidence="1">
    <location>
        <begin position="932"/>
        <end position="950"/>
    </location>
</feature>
<feature type="compositionally biased region" description="Low complexity" evidence="1">
    <location>
        <begin position="1"/>
        <end position="14"/>
    </location>
</feature>
<feature type="compositionally biased region" description="Low complexity" evidence="1">
    <location>
        <begin position="1009"/>
        <end position="1023"/>
    </location>
</feature>
<reference evidence="3" key="1">
    <citation type="submission" date="2021-10" db="EMBL/GenBank/DDBJ databases">
        <authorList>
            <person name="Piombo E."/>
        </authorList>
    </citation>
    <scope>NUCLEOTIDE SEQUENCE</scope>
</reference>
<gene>
    <name evidence="3" type="ORF">CSOL1703_00001817</name>
</gene>
<keyword evidence="4" id="KW-1185">Reference proteome</keyword>
<dbReference type="PANTHER" id="PTHR39601">
    <property type="entry name" value="CHORIOGENIN HMINOR"/>
    <property type="match status" value="1"/>
</dbReference>
<evidence type="ECO:0000313" key="3">
    <source>
        <dbReference type="EMBL" id="CAH0049856.1"/>
    </source>
</evidence>
<feature type="compositionally biased region" description="Low complexity" evidence="1">
    <location>
        <begin position="238"/>
        <end position="249"/>
    </location>
</feature>
<proteinExistence type="predicted"/>
<evidence type="ECO:0000259" key="2">
    <source>
        <dbReference type="Pfam" id="PF26013"/>
    </source>
</evidence>
<dbReference type="InterPro" id="IPR058317">
    <property type="entry name" value="DUF8004"/>
</dbReference>
<comment type="caution">
    <text evidence="3">The sequence shown here is derived from an EMBL/GenBank/DDBJ whole genome shotgun (WGS) entry which is preliminary data.</text>
</comment>
<dbReference type="EMBL" id="CABFOC020000035">
    <property type="protein sequence ID" value="CAH0049856.1"/>
    <property type="molecule type" value="Genomic_DNA"/>
</dbReference>
<dbReference type="PANTHER" id="PTHR39601:SF2">
    <property type="entry name" value="CHORIOGENIN HMINOR"/>
    <property type="match status" value="1"/>
</dbReference>
<protein>
    <recommendedName>
        <fullName evidence="2">DUF8004 domain-containing protein</fullName>
    </recommendedName>
</protein>
<feature type="region of interest" description="Disordered" evidence="1">
    <location>
        <begin position="379"/>
        <end position="420"/>
    </location>
</feature>
<feature type="compositionally biased region" description="Low complexity" evidence="1">
    <location>
        <begin position="81"/>
        <end position="105"/>
    </location>
</feature>
<feature type="region of interest" description="Disordered" evidence="1">
    <location>
        <begin position="920"/>
        <end position="958"/>
    </location>
</feature>
<feature type="compositionally biased region" description="Polar residues" evidence="1">
    <location>
        <begin position="142"/>
        <end position="156"/>
    </location>
</feature>
<dbReference type="AlphaFoldDB" id="A0A9N9Z6C8"/>